<feature type="compositionally biased region" description="Low complexity" evidence="1">
    <location>
        <begin position="265"/>
        <end position="274"/>
    </location>
</feature>
<evidence type="ECO:0000313" key="2">
    <source>
        <dbReference type="EMBL" id="KZS87314.1"/>
    </source>
</evidence>
<feature type="compositionally biased region" description="Low complexity" evidence="1">
    <location>
        <begin position="104"/>
        <end position="117"/>
    </location>
</feature>
<evidence type="ECO:0000313" key="3">
    <source>
        <dbReference type="Proteomes" id="UP000076722"/>
    </source>
</evidence>
<feature type="compositionally biased region" description="Polar residues" evidence="1">
    <location>
        <begin position="1"/>
        <end position="25"/>
    </location>
</feature>
<feature type="compositionally biased region" description="Low complexity" evidence="1">
    <location>
        <begin position="239"/>
        <end position="249"/>
    </location>
</feature>
<name>A0A164N3I5_9AGAM</name>
<evidence type="ECO:0000256" key="1">
    <source>
        <dbReference type="SAM" id="MobiDB-lite"/>
    </source>
</evidence>
<feature type="compositionally biased region" description="Polar residues" evidence="1">
    <location>
        <begin position="60"/>
        <end position="73"/>
    </location>
</feature>
<organism evidence="2 3">
    <name type="scientific">Sistotremastrum niveocremeum HHB9708</name>
    <dbReference type="NCBI Taxonomy" id="1314777"/>
    <lineage>
        <taxon>Eukaryota</taxon>
        <taxon>Fungi</taxon>
        <taxon>Dikarya</taxon>
        <taxon>Basidiomycota</taxon>
        <taxon>Agaricomycotina</taxon>
        <taxon>Agaricomycetes</taxon>
        <taxon>Sistotremastrales</taxon>
        <taxon>Sistotremastraceae</taxon>
        <taxon>Sertulicium</taxon>
        <taxon>Sertulicium niveocremeum</taxon>
    </lineage>
</organism>
<feature type="compositionally biased region" description="Pro residues" evidence="1">
    <location>
        <begin position="222"/>
        <end position="238"/>
    </location>
</feature>
<dbReference type="Proteomes" id="UP000076722">
    <property type="component" value="Unassembled WGS sequence"/>
</dbReference>
<protein>
    <submittedName>
        <fullName evidence="2">Uncharacterized protein</fullName>
    </submittedName>
</protein>
<sequence>MSKSGPTTTAPRNSGIASQLPTKSAWSRGPPQSASVNSVPAASPSSRSQSPAPAQPANATYVSHSRKPSTLSGNPVAVGPSVNVPRSIPGKNASPVTFGSIDQPGAPLSSSPAAAPSVPTDVSKVRSFGSISSAALPQSAAVNGKPPPSAASTTSLNSTASSTASTTSTQPTTSTASASTPSASASKKASFDVRSLFQNSGQPSPAPSSYTPDIPSSHSSPPSIPQPIPGLPSQPPIHHPYAAAYSPSARPAQLSRSPSFPRQVSNPRPGSSPLNGGGPPQSPRIGGAQPPPSVNGPGSGVMLGPPPPGPPGGGPPMPGQQPVPMGHQPMPGWQQYYVRIDGASNFNFFNLRAIQYPYGVPGLPEHYVPQSPYNGHWIPPQSHMSPHHGHPQHLPP</sequence>
<feature type="compositionally biased region" description="Low complexity" evidence="1">
    <location>
        <begin position="30"/>
        <end position="59"/>
    </location>
</feature>
<feature type="compositionally biased region" description="Polar residues" evidence="1">
    <location>
        <begin position="254"/>
        <end position="264"/>
    </location>
</feature>
<dbReference type="STRING" id="1314777.A0A164N3I5"/>
<proteinExistence type="predicted"/>
<feature type="compositionally biased region" description="Polar residues" evidence="1">
    <location>
        <begin position="196"/>
        <end position="211"/>
    </location>
</feature>
<reference evidence="2 3" key="1">
    <citation type="journal article" date="2016" name="Mol. Biol. Evol.">
        <title>Comparative Genomics of Early-Diverging Mushroom-Forming Fungi Provides Insights into the Origins of Lignocellulose Decay Capabilities.</title>
        <authorList>
            <person name="Nagy L.G."/>
            <person name="Riley R."/>
            <person name="Tritt A."/>
            <person name="Adam C."/>
            <person name="Daum C."/>
            <person name="Floudas D."/>
            <person name="Sun H."/>
            <person name="Yadav J.S."/>
            <person name="Pangilinan J."/>
            <person name="Larsson K.H."/>
            <person name="Matsuura K."/>
            <person name="Barry K."/>
            <person name="Labutti K."/>
            <person name="Kuo R."/>
            <person name="Ohm R.A."/>
            <person name="Bhattacharya S.S."/>
            <person name="Shirouzu T."/>
            <person name="Yoshinaga Y."/>
            <person name="Martin F.M."/>
            <person name="Grigoriev I.V."/>
            <person name="Hibbett D.S."/>
        </authorList>
    </citation>
    <scope>NUCLEOTIDE SEQUENCE [LARGE SCALE GENOMIC DNA]</scope>
    <source>
        <strain evidence="2 3">HHB9708</strain>
    </source>
</reference>
<feature type="non-terminal residue" evidence="2">
    <location>
        <position position="396"/>
    </location>
</feature>
<feature type="compositionally biased region" description="Pro residues" evidence="1">
    <location>
        <begin position="304"/>
        <end position="321"/>
    </location>
</feature>
<dbReference type="AlphaFoldDB" id="A0A164N3I5"/>
<gene>
    <name evidence="2" type="ORF">SISNIDRAFT_433754</name>
</gene>
<keyword evidence="3" id="KW-1185">Reference proteome</keyword>
<accession>A0A164N3I5</accession>
<feature type="region of interest" description="Disordered" evidence="1">
    <location>
        <begin position="137"/>
        <end position="328"/>
    </location>
</feature>
<feature type="compositionally biased region" description="Low complexity" evidence="1">
    <location>
        <begin position="150"/>
        <end position="188"/>
    </location>
</feature>
<feature type="compositionally biased region" description="Low complexity" evidence="1">
    <location>
        <begin position="212"/>
        <end position="221"/>
    </location>
</feature>
<dbReference type="EMBL" id="KV419452">
    <property type="protein sequence ID" value="KZS87314.1"/>
    <property type="molecule type" value="Genomic_DNA"/>
</dbReference>
<feature type="region of interest" description="Disordered" evidence="1">
    <location>
        <begin position="1"/>
        <end position="123"/>
    </location>
</feature>